<feature type="region of interest" description="Disordered" evidence="1">
    <location>
        <begin position="96"/>
        <end position="168"/>
    </location>
</feature>
<feature type="region of interest" description="Disordered" evidence="1">
    <location>
        <begin position="16"/>
        <end position="38"/>
    </location>
</feature>
<evidence type="ECO:0000256" key="1">
    <source>
        <dbReference type="SAM" id="MobiDB-lite"/>
    </source>
</evidence>
<dbReference type="AlphaFoldDB" id="A0A8I6XM32"/>
<dbReference type="Proteomes" id="UP000011116">
    <property type="component" value="Chromosome 4H"/>
</dbReference>
<sequence>MENVLLDRSSAGSFEYPKRGVYGGRPAARPHGAYGSSRTCPQYHHFQKSGAWNSAPAPAVPYAYARPPIYSSPSLPLLPSNQPPLLPLPPTATKYATFSYPPPPTPPRTVRPAAPTAVAPAAAPPASSRQLSQRDRRRRPAKPPAAEPAREQKKKKPLERATPLPPAPAVTEALDDLEQELARSCVQDLLHALAPPPSSLPLPKFSLVVKASPHSATAGNKVAPAAPSCNAEAAAAAGLRRLLRL</sequence>
<reference evidence="2" key="2">
    <citation type="submission" date="2020-10" db="EMBL/GenBank/DDBJ databases">
        <authorList>
            <person name="Scholz U."/>
            <person name="Mascher M."/>
            <person name="Fiebig A."/>
        </authorList>
    </citation>
    <scope>NUCLEOTIDE SEQUENCE [LARGE SCALE GENOMIC DNA]</scope>
    <source>
        <strain evidence="2">cv. Morex</strain>
    </source>
</reference>
<evidence type="ECO:0000313" key="3">
    <source>
        <dbReference type="Proteomes" id="UP000011116"/>
    </source>
</evidence>
<evidence type="ECO:0000313" key="2">
    <source>
        <dbReference type="EnsemblPlants" id="HORVU.MOREX.r3.4HG0392820.1.CDS1"/>
    </source>
</evidence>
<dbReference type="KEGG" id="hvg:123446717"/>
<protein>
    <submittedName>
        <fullName evidence="2">Uncharacterized protein</fullName>
    </submittedName>
</protein>
<name>A0A8I6XM32_HORVV</name>
<gene>
    <name evidence="2" type="primary">LOC123446717</name>
</gene>
<organism evidence="2 3">
    <name type="scientific">Hordeum vulgare subsp. vulgare</name>
    <name type="common">Domesticated barley</name>
    <dbReference type="NCBI Taxonomy" id="112509"/>
    <lineage>
        <taxon>Eukaryota</taxon>
        <taxon>Viridiplantae</taxon>
        <taxon>Streptophyta</taxon>
        <taxon>Embryophyta</taxon>
        <taxon>Tracheophyta</taxon>
        <taxon>Spermatophyta</taxon>
        <taxon>Magnoliopsida</taxon>
        <taxon>Liliopsida</taxon>
        <taxon>Poales</taxon>
        <taxon>Poaceae</taxon>
        <taxon>BOP clade</taxon>
        <taxon>Pooideae</taxon>
        <taxon>Triticodae</taxon>
        <taxon>Triticeae</taxon>
        <taxon>Hordeinae</taxon>
        <taxon>Hordeum</taxon>
    </lineage>
</organism>
<reference evidence="3" key="1">
    <citation type="journal article" date="2012" name="Nature">
        <title>A physical, genetic and functional sequence assembly of the barley genome.</title>
        <authorList>
            <consortium name="The International Barley Genome Sequencing Consortium"/>
            <person name="Mayer K.F."/>
            <person name="Waugh R."/>
            <person name="Brown J.W."/>
            <person name="Schulman A."/>
            <person name="Langridge P."/>
            <person name="Platzer M."/>
            <person name="Fincher G.B."/>
            <person name="Muehlbauer G.J."/>
            <person name="Sato K."/>
            <person name="Close T.J."/>
            <person name="Wise R.P."/>
            <person name="Stein N."/>
        </authorList>
    </citation>
    <scope>NUCLEOTIDE SEQUENCE [LARGE SCALE GENOMIC DNA]</scope>
    <source>
        <strain evidence="3">cv. Morex</strain>
    </source>
</reference>
<dbReference type="OrthoDB" id="696714at2759"/>
<dbReference type="RefSeq" id="XP_044979209.1">
    <property type="nucleotide sequence ID" value="XM_045123274.1"/>
</dbReference>
<keyword evidence="3" id="KW-1185">Reference proteome</keyword>
<dbReference type="Gramene" id="HORVU.MOREX.r2.4HG0326790.1">
    <property type="protein sequence ID" value="HORVU.MOREX.r2.4HG0326790.1.CDS.1"/>
    <property type="gene ID" value="HORVU.MOREX.r2.4HG0326790"/>
</dbReference>
<dbReference type="Gramene" id="HORVU.MOREX.r3.4HG0392820.1">
    <property type="protein sequence ID" value="HORVU.MOREX.r3.4HG0392820.1.CDS1"/>
    <property type="gene ID" value="HORVU.MOREX.r3.4HG0392820"/>
</dbReference>
<proteinExistence type="predicted"/>
<dbReference type="EnsemblPlants" id="HORVU.MOREX.r3.4HG0392820.1">
    <property type="protein sequence ID" value="HORVU.MOREX.r3.4HG0392820.1.CDS1"/>
    <property type="gene ID" value="HORVU.MOREX.r3.4HG0392820"/>
</dbReference>
<feature type="compositionally biased region" description="Low complexity" evidence="1">
    <location>
        <begin position="110"/>
        <end position="131"/>
    </location>
</feature>
<accession>A0A8I6XM32</accession>
<feature type="compositionally biased region" description="Pro residues" evidence="1">
    <location>
        <begin position="100"/>
        <end position="109"/>
    </location>
</feature>
<dbReference type="GeneID" id="123446717"/>
<reference evidence="2" key="3">
    <citation type="submission" date="2022-01" db="UniProtKB">
        <authorList>
            <consortium name="EnsemblPlants"/>
        </authorList>
    </citation>
    <scope>IDENTIFICATION</scope>
    <source>
        <strain evidence="2">subsp. vulgare</strain>
    </source>
</reference>